<keyword evidence="1" id="KW-1133">Transmembrane helix</keyword>
<keyword evidence="3" id="KW-1185">Reference proteome</keyword>
<dbReference type="AlphaFoldDB" id="A0A1E8FH10"/>
<keyword evidence="1" id="KW-0812">Transmembrane</keyword>
<sequence>MDQGTVGSIFTVIVFVVFIGIVWWAFSSRNKKKFDEAANLVFADEDKEESKQRKNSGS</sequence>
<dbReference type="CDD" id="cd01324">
    <property type="entry name" value="cbb3_Oxidase_CcoQ"/>
    <property type="match status" value="1"/>
</dbReference>
<dbReference type="Proteomes" id="UP000176037">
    <property type="component" value="Unassembled WGS sequence"/>
</dbReference>
<protein>
    <submittedName>
        <fullName evidence="2">Cytochrome-c oxidase</fullName>
    </submittedName>
</protein>
<evidence type="ECO:0000256" key="1">
    <source>
        <dbReference type="SAM" id="Phobius"/>
    </source>
</evidence>
<feature type="transmembrane region" description="Helical" evidence="1">
    <location>
        <begin position="6"/>
        <end position="26"/>
    </location>
</feature>
<reference evidence="2 3" key="1">
    <citation type="submission" date="2016-09" db="EMBL/GenBank/DDBJ databases">
        <title>Alteromonas lipolytica, a new species isolated from sea water.</title>
        <authorList>
            <person name="Wu Y.-H."/>
            <person name="Cheng H."/>
            <person name="Xu X.-W."/>
        </authorList>
    </citation>
    <scope>NUCLEOTIDE SEQUENCE [LARGE SCALE GENOMIC DNA]</scope>
    <source>
        <strain evidence="2 3">JW12</strain>
    </source>
</reference>
<gene>
    <name evidence="2" type="ORF">BFC17_16905</name>
</gene>
<organism evidence="2 3">
    <name type="scientific">Alteromonas lipolytica</name>
    <dbReference type="NCBI Taxonomy" id="1856405"/>
    <lineage>
        <taxon>Bacteria</taxon>
        <taxon>Pseudomonadati</taxon>
        <taxon>Pseudomonadota</taxon>
        <taxon>Gammaproteobacteria</taxon>
        <taxon>Alteromonadales</taxon>
        <taxon>Alteromonadaceae</taxon>
        <taxon>Alteromonas/Salinimonas group</taxon>
        <taxon>Alteromonas</taxon>
    </lineage>
</organism>
<evidence type="ECO:0000313" key="2">
    <source>
        <dbReference type="EMBL" id="OFI35220.1"/>
    </source>
</evidence>
<dbReference type="STRING" id="1856405.BFC17_16905"/>
<evidence type="ECO:0000313" key="3">
    <source>
        <dbReference type="Proteomes" id="UP000176037"/>
    </source>
</evidence>
<dbReference type="RefSeq" id="WP_070176138.1">
    <property type="nucleotide sequence ID" value="NZ_BMJR01000001.1"/>
</dbReference>
<name>A0A1E8FH10_9ALTE</name>
<keyword evidence="1" id="KW-0472">Membrane</keyword>
<dbReference type="InterPro" id="IPR008621">
    <property type="entry name" value="Cbb3-typ_cyt_oxidase_comp"/>
</dbReference>
<comment type="caution">
    <text evidence="2">The sequence shown here is derived from an EMBL/GenBank/DDBJ whole genome shotgun (WGS) entry which is preliminary data.</text>
</comment>
<dbReference type="Pfam" id="PF05545">
    <property type="entry name" value="FixQ"/>
    <property type="match status" value="1"/>
</dbReference>
<dbReference type="EMBL" id="MJIC01000010">
    <property type="protein sequence ID" value="OFI35220.1"/>
    <property type="molecule type" value="Genomic_DNA"/>
</dbReference>
<dbReference type="OrthoDB" id="6402501at2"/>
<proteinExistence type="predicted"/>
<accession>A0A1E8FH10</accession>